<sequence>MGELIHEILMFLTKLGGWGVMLGLMIEVIPSEIVLAYAGFLVQRGDLNFFEAVLFGTVGGVVAQIFVYWVGRYGGRPVLERYGKYILIRKHHIDVAENWFNKYGTGVIFTARFIPVVRHAISVPAGLARMPLSRFTLLTTLAVIPWSILFVWLGKSVGENWEHVDEKAAPYVMPFIWVSVGLTVLYVAYKVFMAKRSKKSGQGHGYVGEKHTAEKLQTLGSEYKVLNGRHVKARTGAQEIDHLIVGPNGIFHIETKNWEGRIRFTDKGAERGDGHQEDPTALLYRHEYVLKELLRGNKLNADVVGILCFSNPHCELNGSAPAFVTVKLDGLVQAIQSHKSKHALSSEEVRTIVKLLQDHSTPSQSA</sequence>
<evidence type="ECO:0000256" key="1">
    <source>
        <dbReference type="ARBA" id="ARBA00010792"/>
    </source>
</evidence>
<accession>A0A329M9U3</accession>
<dbReference type="PANTHER" id="PTHR42709:SF8">
    <property type="entry name" value="UNDECAPRENYL PHOSPHATE TRANSPORTER A"/>
    <property type="match status" value="1"/>
</dbReference>
<feature type="domain" description="NERD" evidence="3">
    <location>
        <begin position="204"/>
        <end position="313"/>
    </location>
</feature>
<feature type="transmembrane region" description="Helical" evidence="2">
    <location>
        <begin position="52"/>
        <end position="71"/>
    </location>
</feature>
<reference evidence="4 5" key="1">
    <citation type="journal article" date="2009" name="Int. J. Syst. Evol. Microbiol.">
        <title>Paenibacillus contaminans sp. nov., isolated from a contaminated laboratory plate.</title>
        <authorList>
            <person name="Chou J.H."/>
            <person name="Lee J.H."/>
            <person name="Lin M.C."/>
            <person name="Chang P.S."/>
            <person name="Arun A.B."/>
            <person name="Young C.C."/>
            <person name="Chen W.M."/>
        </authorList>
    </citation>
    <scope>NUCLEOTIDE SEQUENCE [LARGE SCALE GENOMIC DNA]</scope>
    <source>
        <strain evidence="4 5">CKOBP-6</strain>
    </source>
</reference>
<dbReference type="InterPro" id="IPR051311">
    <property type="entry name" value="DedA_domain"/>
</dbReference>
<keyword evidence="2" id="KW-0472">Membrane</keyword>
<feature type="transmembrane region" description="Helical" evidence="2">
    <location>
        <begin position="135"/>
        <end position="153"/>
    </location>
</feature>
<dbReference type="PANTHER" id="PTHR42709">
    <property type="entry name" value="ALKALINE PHOSPHATASE LIKE PROTEIN"/>
    <property type="match status" value="1"/>
</dbReference>
<dbReference type="EMBL" id="QMFB01000020">
    <property type="protein sequence ID" value="RAV16751.1"/>
    <property type="molecule type" value="Genomic_DNA"/>
</dbReference>
<keyword evidence="5" id="KW-1185">Reference proteome</keyword>
<dbReference type="InterPro" id="IPR032816">
    <property type="entry name" value="VTT_dom"/>
</dbReference>
<keyword evidence="2" id="KW-1133">Transmembrane helix</keyword>
<comment type="similarity">
    <text evidence="1">Belongs to the DedA family.</text>
</comment>
<evidence type="ECO:0000313" key="5">
    <source>
        <dbReference type="Proteomes" id="UP000250369"/>
    </source>
</evidence>
<dbReference type="Pfam" id="PF09335">
    <property type="entry name" value="VTT_dom"/>
    <property type="match status" value="1"/>
</dbReference>
<evidence type="ECO:0000256" key="2">
    <source>
        <dbReference type="SAM" id="Phobius"/>
    </source>
</evidence>
<dbReference type="PROSITE" id="PS50965">
    <property type="entry name" value="NERD"/>
    <property type="match status" value="1"/>
</dbReference>
<evidence type="ECO:0000313" key="4">
    <source>
        <dbReference type="EMBL" id="RAV16751.1"/>
    </source>
</evidence>
<dbReference type="Proteomes" id="UP000250369">
    <property type="component" value="Unassembled WGS sequence"/>
</dbReference>
<dbReference type="Pfam" id="PF08378">
    <property type="entry name" value="NERD"/>
    <property type="match status" value="1"/>
</dbReference>
<proteinExistence type="inferred from homology"/>
<dbReference type="AlphaFoldDB" id="A0A329M9U3"/>
<organism evidence="4 5">
    <name type="scientific">Paenibacillus contaminans</name>
    <dbReference type="NCBI Taxonomy" id="450362"/>
    <lineage>
        <taxon>Bacteria</taxon>
        <taxon>Bacillati</taxon>
        <taxon>Bacillota</taxon>
        <taxon>Bacilli</taxon>
        <taxon>Bacillales</taxon>
        <taxon>Paenibacillaceae</taxon>
        <taxon>Paenibacillus</taxon>
    </lineage>
</organism>
<keyword evidence="2" id="KW-0812">Transmembrane</keyword>
<evidence type="ECO:0000259" key="3">
    <source>
        <dbReference type="PROSITE" id="PS50965"/>
    </source>
</evidence>
<dbReference type="GO" id="GO:0005886">
    <property type="term" value="C:plasma membrane"/>
    <property type="evidence" value="ECO:0007669"/>
    <property type="project" value="TreeGrafter"/>
</dbReference>
<dbReference type="OrthoDB" id="9813426at2"/>
<gene>
    <name evidence="4" type="ORF">DQG23_28365</name>
</gene>
<name>A0A329M9U3_9BACL</name>
<comment type="caution">
    <text evidence="4">The sequence shown here is derived from an EMBL/GenBank/DDBJ whole genome shotgun (WGS) entry which is preliminary data.</text>
</comment>
<dbReference type="InterPro" id="IPR011528">
    <property type="entry name" value="NERD"/>
</dbReference>
<protein>
    <recommendedName>
        <fullName evidence="3">NERD domain-containing protein</fullName>
    </recommendedName>
</protein>
<feature type="transmembrane region" description="Helical" evidence="2">
    <location>
        <begin position="168"/>
        <end position="189"/>
    </location>
</feature>